<proteinExistence type="predicted"/>
<protein>
    <recommendedName>
        <fullName evidence="3">DUF885 domain-containing protein</fullName>
    </recommendedName>
</protein>
<gene>
    <name evidence="1" type="ORF">ETD96_37760</name>
</gene>
<comment type="caution">
    <text evidence="1">The sequence shown here is derived from an EMBL/GenBank/DDBJ whole genome shotgun (WGS) entry which is preliminary data.</text>
</comment>
<dbReference type="RefSeq" id="WP_138641294.1">
    <property type="nucleotide sequence ID" value="NZ_VCKZ01000440.1"/>
</dbReference>
<organism evidence="1 2">
    <name type="scientific">Actinomadura geliboluensis</name>
    <dbReference type="NCBI Taxonomy" id="882440"/>
    <lineage>
        <taxon>Bacteria</taxon>
        <taxon>Bacillati</taxon>
        <taxon>Actinomycetota</taxon>
        <taxon>Actinomycetes</taxon>
        <taxon>Streptosporangiales</taxon>
        <taxon>Thermomonosporaceae</taxon>
        <taxon>Actinomadura</taxon>
    </lineage>
</organism>
<accession>A0A5S4G633</accession>
<name>A0A5S4G633_9ACTN</name>
<dbReference type="OrthoDB" id="140419at2"/>
<reference evidence="1 2" key="1">
    <citation type="submission" date="2019-05" db="EMBL/GenBank/DDBJ databases">
        <title>Draft genome sequence of Actinomadura geliboluensis A8036.</title>
        <authorList>
            <person name="Saricaoglu S."/>
            <person name="Isik K."/>
        </authorList>
    </citation>
    <scope>NUCLEOTIDE SEQUENCE [LARGE SCALE GENOMIC DNA]</scope>
    <source>
        <strain evidence="1 2">A8036</strain>
    </source>
</reference>
<evidence type="ECO:0000313" key="1">
    <source>
        <dbReference type="EMBL" id="TMR28302.1"/>
    </source>
</evidence>
<dbReference type="AlphaFoldDB" id="A0A5S4G633"/>
<sequence length="317" mass="34691">MRAVARRLAGAPAALPEYVRECLGIEAERVPEAVFAEAHEMLEAALPPGTPGGSLAERRAGWRGAHRLDDVNRLPALVDRAVTETRARTSRIVPLPEDETVTCRLVSDVPFHAAGEYAGGTSSTIHINRDVPFNLADLLYVVAHEGHPGHIAEAVLKEIHLPGRLERRVWFLLSPQGVLSEGLGLAAEELVFPGDEAREWLSRNVLGRDPGEVAALHRAANLLWGVWPNATLMAAEGRPEREVREYLVRWALLGEDEAAAAMPLVMVPGGNPYLYAYYHGWRLVRAWLDGPDRWARARRLLTGDLHPAELAESAGAG</sequence>
<dbReference type="EMBL" id="VCKZ01000440">
    <property type="protein sequence ID" value="TMR28302.1"/>
    <property type="molecule type" value="Genomic_DNA"/>
</dbReference>
<keyword evidence="2" id="KW-1185">Reference proteome</keyword>
<dbReference type="Proteomes" id="UP000305238">
    <property type="component" value="Unassembled WGS sequence"/>
</dbReference>
<evidence type="ECO:0000313" key="2">
    <source>
        <dbReference type="Proteomes" id="UP000305238"/>
    </source>
</evidence>
<evidence type="ECO:0008006" key="3">
    <source>
        <dbReference type="Google" id="ProtNLM"/>
    </source>
</evidence>